<keyword evidence="1 4" id="KW-0732">Signal</keyword>
<dbReference type="EMBL" id="JASPKZ010008354">
    <property type="protein sequence ID" value="KAJ9580232.1"/>
    <property type="molecule type" value="Genomic_DNA"/>
</dbReference>
<dbReference type="PANTHER" id="PTHR11008:SF32">
    <property type="entry name" value="CIRCADIAN CLOCK-CONTROLLED PROTEIN DAYWAKE-RELATED"/>
    <property type="match status" value="1"/>
</dbReference>
<protein>
    <recommendedName>
        <fullName evidence="7">Protein takeout</fullName>
    </recommendedName>
</protein>
<reference evidence="5" key="2">
    <citation type="submission" date="2023-05" db="EMBL/GenBank/DDBJ databases">
        <authorList>
            <person name="Fouks B."/>
        </authorList>
    </citation>
    <scope>NUCLEOTIDE SEQUENCE</scope>
    <source>
        <strain evidence="5">Stay&amp;Tobe</strain>
        <tissue evidence="5">Testes</tissue>
    </source>
</reference>
<keyword evidence="2" id="KW-0090">Biological rhythms</keyword>
<evidence type="ECO:0000313" key="6">
    <source>
        <dbReference type="Proteomes" id="UP001233999"/>
    </source>
</evidence>
<dbReference type="GO" id="GO:0007623">
    <property type="term" value="P:circadian rhythm"/>
    <property type="evidence" value="ECO:0007669"/>
    <property type="project" value="UniProtKB-ARBA"/>
</dbReference>
<evidence type="ECO:0000313" key="5">
    <source>
        <dbReference type="EMBL" id="KAJ9580232.1"/>
    </source>
</evidence>
<dbReference type="Proteomes" id="UP001233999">
    <property type="component" value="Unassembled WGS sequence"/>
</dbReference>
<sequence>MIRAAIILALLQLISSHDLPNDWIKCHRTDPQFNNCVKNAVQHVIRPLGNQGVPSLGLKELEPLEVHEILLQPKGKSSAVSLKITFRNVKVHGISTSNILKFDSHPEKFDMEGETLTPVIRVEADYVMDGQILVLPVTGNGRCNITMYELTTLHDVKGKGVERGGELFMELEKYKVLFSTKRMHGYFDNLFNGDKLLGESVNQVINDNSQLIFNELKPSLEKHLGIVFLNYANGIFKKVPMDKIFLP</sequence>
<keyword evidence="6" id="KW-1185">Reference proteome</keyword>
<dbReference type="PANTHER" id="PTHR11008">
    <property type="entry name" value="PROTEIN TAKEOUT-LIKE PROTEIN"/>
    <property type="match status" value="1"/>
</dbReference>
<dbReference type="AlphaFoldDB" id="A0AAD7ZHL7"/>
<evidence type="ECO:0000256" key="4">
    <source>
        <dbReference type="SAM" id="SignalP"/>
    </source>
</evidence>
<evidence type="ECO:0000256" key="3">
    <source>
        <dbReference type="ARBA" id="ARBA00060902"/>
    </source>
</evidence>
<comment type="similarity">
    <text evidence="3">Belongs to the TO family.</text>
</comment>
<dbReference type="InterPro" id="IPR010562">
    <property type="entry name" value="Haemolymph_juvenile_hormone-bd"/>
</dbReference>
<evidence type="ECO:0008006" key="7">
    <source>
        <dbReference type="Google" id="ProtNLM"/>
    </source>
</evidence>
<feature type="signal peptide" evidence="4">
    <location>
        <begin position="1"/>
        <end position="16"/>
    </location>
</feature>
<dbReference type="Gene3D" id="3.15.10.30">
    <property type="entry name" value="Haemolymph juvenile hormone binding protein"/>
    <property type="match status" value="1"/>
</dbReference>
<dbReference type="GO" id="GO:0005615">
    <property type="term" value="C:extracellular space"/>
    <property type="evidence" value="ECO:0007669"/>
    <property type="project" value="TreeGrafter"/>
</dbReference>
<organism evidence="5 6">
    <name type="scientific">Diploptera punctata</name>
    <name type="common">Pacific beetle cockroach</name>
    <dbReference type="NCBI Taxonomy" id="6984"/>
    <lineage>
        <taxon>Eukaryota</taxon>
        <taxon>Metazoa</taxon>
        <taxon>Ecdysozoa</taxon>
        <taxon>Arthropoda</taxon>
        <taxon>Hexapoda</taxon>
        <taxon>Insecta</taxon>
        <taxon>Pterygota</taxon>
        <taxon>Neoptera</taxon>
        <taxon>Polyneoptera</taxon>
        <taxon>Dictyoptera</taxon>
        <taxon>Blattodea</taxon>
        <taxon>Blaberoidea</taxon>
        <taxon>Blaberidae</taxon>
        <taxon>Diplopterinae</taxon>
        <taxon>Diploptera</taxon>
    </lineage>
</organism>
<reference evidence="5" key="1">
    <citation type="journal article" date="2023" name="IScience">
        <title>Live-bearing cockroach genome reveals convergent evolutionary mechanisms linked to viviparity in insects and beyond.</title>
        <authorList>
            <person name="Fouks B."/>
            <person name="Harrison M.C."/>
            <person name="Mikhailova A.A."/>
            <person name="Marchal E."/>
            <person name="English S."/>
            <person name="Carruthers M."/>
            <person name="Jennings E.C."/>
            <person name="Chiamaka E.L."/>
            <person name="Frigard R.A."/>
            <person name="Pippel M."/>
            <person name="Attardo G.M."/>
            <person name="Benoit J.B."/>
            <person name="Bornberg-Bauer E."/>
            <person name="Tobe S.S."/>
        </authorList>
    </citation>
    <scope>NUCLEOTIDE SEQUENCE</scope>
    <source>
        <strain evidence="5">Stay&amp;Tobe</strain>
    </source>
</reference>
<comment type="caution">
    <text evidence="5">The sequence shown here is derived from an EMBL/GenBank/DDBJ whole genome shotgun (WGS) entry which is preliminary data.</text>
</comment>
<evidence type="ECO:0000256" key="2">
    <source>
        <dbReference type="ARBA" id="ARBA00023108"/>
    </source>
</evidence>
<dbReference type="SMART" id="SM00700">
    <property type="entry name" value="JHBP"/>
    <property type="match status" value="1"/>
</dbReference>
<accession>A0AAD7ZHL7</accession>
<feature type="chain" id="PRO_5041952308" description="Protein takeout" evidence="4">
    <location>
        <begin position="17"/>
        <end position="247"/>
    </location>
</feature>
<name>A0AAD7ZHL7_DIPPU</name>
<evidence type="ECO:0000256" key="1">
    <source>
        <dbReference type="ARBA" id="ARBA00022729"/>
    </source>
</evidence>
<dbReference type="FunFam" id="3.15.10.30:FF:000001">
    <property type="entry name" value="Takeout-like protein 1"/>
    <property type="match status" value="1"/>
</dbReference>
<gene>
    <name evidence="5" type="ORF">L9F63_004105</name>
</gene>
<dbReference type="Pfam" id="PF06585">
    <property type="entry name" value="JHBP"/>
    <property type="match status" value="1"/>
</dbReference>
<dbReference type="InterPro" id="IPR038606">
    <property type="entry name" value="To_sf"/>
</dbReference>
<proteinExistence type="inferred from homology"/>